<evidence type="ECO:0000256" key="1">
    <source>
        <dbReference type="ARBA" id="ARBA00022801"/>
    </source>
</evidence>
<dbReference type="SUPFAM" id="SSF52540">
    <property type="entry name" value="P-loop containing nucleoside triphosphate hydrolases"/>
    <property type="match status" value="2"/>
</dbReference>
<keyword evidence="6" id="KW-0547">Nucleotide-binding</keyword>
<keyword evidence="7" id="KW-1185">Reference proteome</keyword>
<dbReference type="InterPro" id="IPR007527">
    <property type="entry name" value="Znf_SWIM"/>
</dbReference>
<protein>
    <submittedName>
        <fullName evidence="6">ATP-dependent helicase</fullName>
    </submittedName>
</protein>
<gene>
    <name evidence="6" type="ORF">DWB68_08980</name>
</gene>
<proteinExistence type="predicted"/>
<dbReference type="SMART" id="SM00487">
    <property type="entry name" value="DEXDc"/>
    <property type="match status" value="1"/>
</dbReference>
<dbReference type="PROSITE" id="PS51192">
    <property type="entry name" value="HELICASE_ATP_BIND_1"/>
    <property type="match status" value="1"/>
</dbReference>
<dbReference type="Proteomes" id="UP000265419">
    <property type="component" value="Unassembled WGS sequence"/>
</dbReference>
<evidence type="ECO:0000256" key="2">
    <source>
        <dbReference type="PROSITE-ProRule" id="PRU00325"/>
    </source>
</evidence>
<dbReference type="Pfam" id="PF00176">
    <property type="entry name" value="SNF2-rel_dom"/>
    <property type="match status" value="1"/>
</dbReference>
<dbReference type="InterPro" id="IPR049730">
    <property type="entry name" value="SNF2/RAD54-like_C"/>
</dbReference>
<dbReference type="PROSITE" id="PS50966">
    <property type="entry name" value="ZF_SWIM"/>
    <property type="match status" value="1"/>
</dbReference>
<dbReference type="GO" id="GO:0008270">
    <property type="term" value="F:zinc ion binding"/>
    <property type="evidence" value="ECO:0007669"/>
    <property type="project" value="UniProtKB-KW"/>
</dbReference>
<keyword evidence="2" id="KW-0862">Zinc</keyword>
<dbReference type="PROSITE" id="PS51194">
    <property type="entry name" value="HELICASE_CTER"/>
    <property type="match status" value="1"/>
</dbReference>
<sequence length="1132" mass="120478">MNPLLSRLSLTHLTRDFGPPTVQRARGLERGVRITERAVSEGRYVAMGTVEGTHRYQTMLVLTEHASGAKVAGTCSCPVAHQCKHAVAMCLVLMTEQGPAVIATRRPDLWVDPLEEMLREFASLAPGHRRKAQQAPARMGLRFELDPTPSRYGGSLALTLRPMRIGKTGRWVKAGAAWSDVNAYGSGVLDDAQKAALETVVVALDGPGAAGQERAIEGATPRIWAALERAAEAGVEFLADEGLVSVELATGRASVVLTVDDAAPRADAAGDGAAGDGVARLPLAPAGGDAYAGDSGAADGTAGPSETGASVALGVELDGAVFSGRELIPVGRRAHGALLLTPAFPSVEPGASAAYRGTLVRFERPLSDRLSYMLRTARTVPVPAEGREKLVGELLPKLAQHVPVVAEDPAWRAHIPEPPALVAVVRWSGLEPAELGFGFEYATPNGPTVVPLGPALPGAPGPQRAPQDEAAALEAFAAGPQARALLELDRQGKPRAVVHSFAGPRLIQLQGRLLPELREQLAVRETGPAPELRELAGDPEISFELAAEAPGGVDWLDLAVTILVDGEGVPLAEVIGAFTAGEEHVLLPSGGYVSAQHPALERLARMVQAARELRRGQRDPNAVRVSAGDVALWDDVDELGLVNPGAERWLQAARALRPGGELPRVEPVGVVTELRDYQREGLDWLHFLHANGLGGILADDMGLGKTLQVLSLVSSARAGGSGPFLVVAPTSVVGAWKRQAAQHAPGLTVRTIQATRKRRGSTLAQVLEGADVLVTSYTLLRSEAEEYAELGLGGLILDEAQAIKNAASKTFQAVRGLAAPFALAVTGTPVENRIGELWPLLAVVAPGLYPTQESFARLVVTPVERHQDEAAMERLRSRVRPFLLRRTKALVASALPPKQEEILPVTLGKAHRHFYDALLQRERQEVLGLVEDLDSNRVAVFAALTRLRLASLHAGLVDPEQEDVESAKLEELIPRLTQLAQEGHRALVFSQFTSFLGRIRTAVEAAGLEAVYLDGSTRDRAAVLESFTEGKAPVFLISLKAGGVGLTLTEADYVFIMDPWWNPAVEAQAVDRAHRIGQERPVMVYRLVAQETIEEKVMALKEAKAELFDAVMGAAQASPTALGAAELRELFG</sequence>
<name>A0A399J8Z4_9MICC</name>
<dbReference type="Gene3D" id="3.40.50.300">
    <property type="entry name" value="P-loop containing nucleotide triphosphate hydrolases"/>
    <property type="match status" value="1"/>
</dbReference>
<dbReference type="InterPro" id="IPR014001">
    <property type="entry name" value="Helicase_ATP-bd"/>
</dbReference>
<feature type="domain" description="Helicase ATP-binding" evidence="4">
    <location>
        <begin position="686"/>
        <end position="847"/>
    </location>
</feature>
<feature type="domain" description="Helicase C-terminal" evidence="5">
    <location>
        <begin position="968"/>
        <end position="1126"/>
    </location>
</feature>
<dbReference type="AlphaFoldDB" id="A0A399J8Z4"/>
<dbReference type="Gene3D" id="3.40.50.10810">
    <property type="entry name" value="Tandem AAA-ATPase domain"/>
    <property type="match status" value="1"/>
</dbReference>
<comment type="caution">
    <text evidence="6">The sequence shown here is derived from an EMBL/GenBank/DDBJ whole genome shotgun (WGS) entry which is preliminary data.</text>
</comment>
<evidence type="ECO:0000259" key="5">
    <source>
        <dbReference type="PROSITE" id="PS51194"/>
    </source>
</evidence>
<dbReference type="CDD" id="cd18793">
    <property type="entry name" value="SF2_C_SNF"/>
    <property type="match status" value="1"/>
</dbReference>
<dbReference type="SMART" id="SM00490">
    <property type="entry name" value="HELICc"/>
    <property type="match status" value="1"/>
</dbReference>
<evidence type="ECO:0000259" key="3">
    <source>
        <dbReference type="PROSITE" id="PS50966"/>
    </source>
</evidence>
<keyword evidence="1" id="KW-0378">Hydrolase</keyword>
<dbReference type="EMBL" id="QQXK01000016">
    <property type="protein sequence ID" value="RII42051.1"/>
    <property type="molecule type" value="Genomic_DNA"/>
</dbReference>
<dbReference type="PANTHER" id="PTHR10799">
    <property type="entry name" value="SNF2/RAD54 HELICASE FAMILY"/>
    <property type="match status" value="1"/>
</dbReference>
<dbReference type="InterPro" id="IPR027417">
    <property type="entry name" value="P-loop_NTPase"/>
</dbReference>
<dbReference type="GO" id="GO:0004386">
    <property type="term" value="F:helicase activity"/>
    <property type="evidence" value="ECO:0007669"/>
    <property type="project" value="UniProtKB-KW"/>
</dbReference>
<keyword evidence="6" id="KW-0067">ATP-binding</keyword>
<accession>A0A399J8Z4</accession>
<feature type="domain" description="SWIM-type" evidence="3">
    <location>
        <begin position="56"/>
        <end position="94"/>
    </location>
</feature>
<keyword evidence="2" id="KW-0863">Zinc-finger</keyword>
<evidence type="ECO:0000313" key="6">
    <source>
        <dbReference type="EMBL" id="RII42051.1"/>
    </source>
</evidence>
<organism evidence="6 7">
    <name type="scientific">Galactobacter valiniphilus</name>
    <dbReference type="NCBI Taxonomy" id="2676122"/>
    <lineage>
        <taxon>Bacteria</taxon>
        <taxon>Bacillati</taxon>
        <taxon>Actinomycetota</taxon>
        <taxon>Actinomycetes</taxon>
        <taxon>Micrococcales</taxon>
        <taxon>Micrococcaceae</taxon>
        <taxon>Galactobacter</taxon>
    </lineage>
</organism>
<dbReference type="InterPro" id="IPR001650">
    <property type="entry name" value="Helicase_C-like"/>
</dbReference>
<evidence type="ECO:0000259" key="4">
    <source>
        <dbReference type="PROSITE" id="PS51192"/>
    </source>
</evidence>
<keyword evidence="6" id="KW-0347">Helicase</keyword>
<dbReference type="RefSeq" id="WP_119424807.1">
    <property type="nucleotide sequence ID" value="NZ_QQXK01000016.1"/>
</dbReference>
<dbReference type="Pfam" id="PF00271">
    <property type="entry name" value="Helicase_C"/>
    <property type="match status" value="1"/>
</dbReference>
<dbReference type="InterPro" id="IPR000330">
    <property type="entry name" value="SNF2_N"/>
</dbReference>
<keyword evidence="2" id="KW-0479">Metal-binding</keyword>
<dbReference type="GO" id="GO:0005524">
    <property type="term" value="F:ATP binding"/>
    <property type="evidence" value="ECO:0007669"/>
    <property type="project" value="InterPro"/>
</dbReference>
<reference evidence="6 7" key="1">
    <citation type="submission" date="2018-07" db="EMBL/GenBank/DDBJ databases">
        <title>Arthrobacter sp. nov., isolated from raw cow's milk with high bacterial count.</title>
        <authorList>
            <person name="Hahne J."/>
            <person name="Isele D."/>
            <person name="Lipski A."/>
        </authorList>
    </citation>
    <scope>NUCLEOTIDE SEQUENCE [LARGE SCALE GENOMIC DNA]</scope>
    <source>
        <strain evidence="6 7">JZ R-35</strain>
    </source>
</reference>
<evidence type="ECO:0000313" key="7">
    <source>
        <dbReference type="Proteomes" id="UP000265419"/>
    </source>
</evidence>
<dbReference type="InterPro" id="IPR038718">
    <property type="entry name" value="SNF2-like_sf"/>
</dbReference>
<dbReference type="GO" id="GO:0016787">
    <property type="term" value="F:hydrolase activity"/>
    <property type="evidence" value="ECO:0007669"/>
    <property type="project" value="UniProtKB-KW"/>
</dbReference>